<accession>A0AAV6M1C3</accession>
<reference evidence="2 3" key="1">
    <citation type="journal article" date="2021" name="Hortic Res">
        <title>The domestication of Cucurbita argyrosperma as revealed by the genome of its wild relative.</title>
        <authorList>
            <person name="Barrera-Redondo J."/>
            <person name="Sanchez-de la Vega G."/>
            <person name="Aguirre-Liguori J.A."/>
            <person name="Castellanos-Morales G."/>
            <person name="Gutierrez-Guerrero Y.T."/>
            <person name="Aguirre-Dugua X."/>
            <person name="Aguirre-Planter E."/>
            <person name="Tenaillon M.I."/>
            <person name="Lira-Saade R."/>
            <person name="Eguiarte L.E."/>
        </authorList>
    </citation>
    <scope>NUCLEOTIDE SEQUENCE [LARGE SCALE GENOMIC DNA]</scope>
    <source>
        <strain evidence="2">JBR-2021</strain>
    </source>
</reference>
<proteinExistence type="predicted"/>
<comment type="caution">
    <text evidence="2">The sequence shown here is derived from an EMBL/GenBank/DDBJ whole genome shotgun (WGS) entry which is preliminary data.</text>
</comment>
<feature type="compositionally biased region" description="Polar residues" evidence="1">
    <location>
        <begin position="93"/>
        <end position="105"/>
    </location>
</feature>
<name>A0AAV6M1C3_9ROSI</name>
<dbReference type="PANTHER" id="PTHR33785:SF12">
    <property type="entry name" value="DUF1685 FAMILY PROTEIN"/>
    <property type="match status" value="1"/>
</dbReference>
<protein>
    <submittedName>
        <fullName evidence="2">Uncharacterized protein</fullName>
    </submittedName>
</protein>
<feature type="region of interest" description="Disordered" evidence="1">
    <location>
        <begin position="24"/>
        <end position="58"/>
    </location>
</feature>
<feature type="non-terminal residue" evidence="2">
    <location>
        <position position="1"/>
    </location>
</feature>
<feature type="compositionally biased region" description="Acidic residues" evidence="1">
    <location>
        <begin position="44"/>
        <end position="53"/>
    </location>
</feature>
<dbReference type="AlphaFoldDB" id="A0AAV6M1C3"/>
<keyword evidence="3" id="KW-1185">Reference proteome</keyword>
<feature type="compositionally biased region" description="Basic and acidic residues" evidence="1">
    <location>
        <begin position="106"/>
        <end position="117"/>
    </location>
</feature>
<evidence type="ECO:0000256" key="1">
    <source>
        <dbReference type="SAM" id="MobiDB-lite"/>
    </source>
</evidence>
<evidence type="ECO:0000313" key="3">
    <source>
        <dbReference type="Proteomes" id="UP000685013"/>
    </source>
</evidence>
<feature type="region of interest" description="Disordered" evidence="1">
    <location>
        <begin position="93"/>
        <end position="117"/>
    </location>
</feature>
<dbReference type="EMBL" id="JAGKQH010000018">
    <property type="protein sequence ID" value="KAG6573322.1"/>
    <property type="molecule type" value="Genomic_DNA"/>
</dbReference>
<evidence type="ECO:0000313" key="2">
    <source>
        <dbReference type="EMBL" id="KAG6573322.1"/>
    </source>
</evidence>
<sequence length="219" mass="25530">MDLEQLLNLFNSVWFEREIFNNHPFSSNPQNPQPENPLKNPPPPEEEEEEEEEPFVRQIRTRSISEYLASKLSFMSNSNSPNSVLFSPKLQTMAGNESPENSQRGNEPRPETELRMKWSESKSLSELEFEELKGFMDMGFVFTEDKDSSLAWIVPALNRGRKEGEEEMGGEILRPYLSEAWEAMELRKPLMKKWRFPGNETDMKDNLKWWAHAVASTVR</sequence>
<organism evidence="2 3">
    <name type="scientific">Cucurbita argyrosperma subsp. sororia</name>
    <dbReference type="NCBI Taxonomy" id="37648"/>
    <lineage>
        <taxon>Eukaryota</taxon>
        <taxon>Viridiplantae</taxon>
        <taxon>Streptophyta</taxon>
        <taxon>Embryophyta</taxon>
        <taxon>Tracheophyta</taxon>
        <taxon>Spermatophyta</taxon>
        <taxon>Magnoliopsida</taxon>
        <taxon>eudicotyledons</taxon>
        <taxon>Gunneridae</taxon>
        <taxon>Pentapetalae</taxon>
        <taxon>rosids</taxon>
        <taxon>fabids</taxon>
        <taxon>Cucurbitales</taxon>
        <taxon>Cucurbitaceae</taxon>
        <taxon>Cucurbiteae</taxon>
        <taxon>Cucurbita</taxon>
    </lineage>
</organism>
<dbReference type="PANTHER" id="PTHR33785">
    <property type="entry name" value="OS06G0550800 PROTEIN"/>
    <property type="match status" value="1"/>
</dbReference>
<gene>
    <name evidence="2" type="ORF">SDJN03_27209</name>
</gene>
<feature type="compositionally biased region" description="Pro residues" evidence="1">
    <location>
        <begin position="31"/>
        <end position="43"/>
    </location>
</feature>
<dbReference type="Proteomes" id="UP000685013">
    <property type="component" value="Chromosome 18"/>
</dbReference>